<organism evidence="1">
    <name type="scientific">marine sediment metagenome</name>
    <dbReference type="NCBI Taxonomy" id="412755"/>
    <lineage>
        <taxon>unclassified sequences</taxon>
        <taxon>metagenomes</taxon>
        <taxon>ecological metagenomes</taxon>
    </lineage>
</organism>
<sequence length="134" mass="15305">MCHHVRRCQSAPQRNNLSVPPVKCRYIPFQYLPHDTKSQGGRSIRLGKAHSNTRTHPFIPTELISVSYMILIPGPLYFFTFTAQIIPTPIPIINGMNKNTDRTSVQRIRLVIFLHFSPSYFPIPPRFVSSVISS</sequence>
<reference evidence="1" key="1">
    <citation type="journal article" date="2015" name="Nature">
        <title>Complex archaea that bridge the gap between prokaryotes and eukaryotes.</title>
        <authorList>
            <person name="Spang A."/>
            <person name="Saw J.H."/>
            <person name="Jorgensen S.L."/>
            <person name="Zaremba-Niedzwiedzka K."/>
            <person name="Martijn J."/>
            <person name="Lind A.E."/>
            <person name="van Eijk R."/>
            <person name="Schleper C."/>
            <person name="Guy L."/>
            <person name="Ettema T.J."/>
        </authorList>
    </citation>
    <scope>NUCLEOTIDE SEQUENCE</scope>
</reference>
<gene>
    <name evidence="1" type="ORF">LCGC14_3126490</name>
</gene>
<protein>
    <submittedName>
        <fullName evidence="1">Uncharacterized protein</fullName>
    </submittedName>
</protein>
<evidence type="ECO:0000313" key="1">
    <source>
        <dbReference type="EMBL" id="KKK50292.1"/>
    </source>
</evidence>
<proteinExistence type="predicted"/>
<dbReference type="AlphaFoldDB" id="A0A0F8W0T8"/>
<name>A0A0F8W0T8_9ZZZZ</name>
<dbReference type="EMBL" id="LAZR01068094">
    <property type="protein sequence ID" value="KKK50292.1"/>
    <property type="molecule type" value="Genomic_DNA"/>
</dbReference>
<accession>A0A0F8W0T8</accession>
<comment type="caution">
    <text evidence="1">The sequence shown here is derived from an EMBL/GenBank/DDBJ whole genome shotgun (WGS) entry which is preliminary data.</text>
</comment>